<evidence type="ECO:0000259" key="8">
    <source>
        <dbReference type="SMART" id="SM00382"/>
    </source>
</evidence>
<evidence type="ECO:0000256" key="6">
    <source>
        <dbReference type="RuleBase" id="RU003651"/>
    </source>
</evidence>
<dbReference type="EMBL" id="GBEZ01006830">
    <property type="protein sequence ID" value="JAC78588.1"/>
    <property type="molecule type" value="Transcribed_RNA"/>
</dbReference>
<sequence length="460" mass="50056">MVSLSLAWDRFVSVMTEPKKHGNKAPLWQDLLMLGVSVLASGAVMSFVLKQIDPQRDAKLAAKKRKQALQKRLGMQIEMNEYEQLLAADVVNPDCIDVTLYDIGGLDPIIDSLYNKIISPMQQPQLFLSSPLLKPSKGILLYGPPGTGKTMLAKAIAKESGANFINLRVSSLHSKWFGDSTKLVTAAFTLAWKLQPSIIFVDEVDALLGKRNSMDQDIVTSVKTEFMQLWDGMVTDSDANVIVLAATNRPYDLDEAVLRRLPLSFEVGMPSAAQRESILRVILSNEAAARGSACIEPALLENTPEETGPAAMRPLERIAEATEGFSGSDLMELCKQAACRPLHEFISSMSEGKKDAPEAPRPLTVHDLEASIATSRPSRFNAQKYYMEAGRGGEPPDGPEPHARHRAGGAASGQRRGRHTAPLADEVPGADAAPGTGKWQRDTQRGHLSGPSEHTSAWEL</sequence>
<dbReference type="PANTHER" id="PTHR45644:SF3">
    <property type="entry name" value="FI08533P-RELATED"/>
    <property type="match status" value="1"/>
</dbReference>
<dbReference type="InterPro" id="IPR003593">
    <property type="entry name" value="AAA+_ATPase"/>
</dbReference>
<keyword evidence="3" id="KW-0472">Membrane</keyword>
<dbReference type="GO" id="GO:0016887">
    <property type="term" value="F:ATP hydrolysis activity"/>
    <property type="evidence" value="ECO:0007669"/>
    <property type="project" value="InterPro"/>
</dbReference>
<dbReference type="SUPFAM" id="SSF52540">
    <property type="entry name" value="P-loop containing nucleoside triphosphate hydrolases"/>
    <property type="match status" value="1"/>
</dbReference>
<evidence type="ECO:0000256" key="1">
    <source>
        <dbReference type="ARBA" id="ARBA00004572"/>
    </source>
</evidence>
<dbReference type="AlphaFoldDB" id="A0A061S2X8"/>
<name>A0A061S2X8_9CHLO</name>
<reference evidence="9" key="1">
    <citation type="submission" date="2014-05" db="EMBL/GenBank/DDBJ databases">
        <title>The transcriptome of the halophilic microalga Tetraselmis sp. GSL018 isolated from the Great Salt Lake, Utah.</title>
        <authorList>
            <person name="Jinkerson R.E."/>
            <person name="D'Adamo S."/>
            <person name="Posewitz M.C."/>
        </authorList>
    </citation>
    <scope>NUCLEOTIDE SEQUENCE</scope>
    <source>
        <strain evidence="9">GSL018</strain>
    </source>
</reference>
<dbReference type="Gene3D" id="3.40.50.300">
    <property type="entry name" value="P-loop containing nucleotide triphosphate hydrolases"/>
    <property type="match status" value="1"/>
</dbReference>
<keyword evidence="5" id="KW-0496">Mitochondrion</keyword>
<dbReference type="GO" id="GO:0005741">
    <property type="term" value="C:mitochondrial outer membrane"/>
    <property type="evidence" value="ECO:0007669"/>
    <property type="project" value="UniProtKB-SubCell"/>
</dbReference>
<dbReference type="Pfam" id="PF17862">
    <property type="entry name" value="AAA_lid_3"/>
    <property type="match status" value="1"/>
</dbReference>
<comment type="subcellular location">
    <subcellularLocation>
        <location evidence="1">Mitochondrion outer membrane</location>
        <topology evidence="1">Single-pass membrane protein</topology>
    </subcellularLocation>
</comment>
<dbReference type="Pfam" id="PF00004">
    <property type="entry name" value="AAA"/>
    <property type="match status" value="1"/>
</dbReference>
<evidence type="ECO:0000313" key="9">
    <source>
        <dbReference type="EMBL" id="JAC78588.1"/>
    </source>
</evidence>
<dbReference type="InterPro" id="IPR003960">
    <property type="entry name" value="ATPase_AAA_CS"/>
</dbReference>
<dbReference type="Gene3D" id="1.10.8.60">
    <property type="match status" value="1"/>
</dbReference>
<keyword evidence="4 6" id="KW-0067">ATP-binding</keyword>
<comment type="similarity">
    <text evidence="6">Belongs to the AAA ATPase family.</text>
</comment>
<evidence type="ECO:0000256" key="7">
    <source>
        <dbReference type="SAM" id="MobiDB-lite"/>
    </source>
</evidence>
<evidence type="ECO:0000256" key="4">
    <source>
        <dbReference type="ARBA" id="ARBA00022840"/>
    </source>
</evidence>
<keyword evidence="2 6" id="KW-0547">Nucleotide-binding</keyword>
<feature type="domain" description="AAA+ ATPase" evidence="8">
    <location>
        <begin position="135"/>
        <end position="273"/>
    </location>
</feature>
<evidence type="ECO:0000256" key="3">
    <source>
        <dbReference type="ARBA" id="ARBA00022787"/>
    </source>
</evidence>
<dbReference type="GO" id="GO:0005524">
    <property type="term" value="F:ATP binding"/>
    <property type="evidence" value="ECO:0007669"/>
    <property type="project" value="UniProtKB-KW"/>
</dbReference>
<dbReference type="SMART" id="SM00382">
    <property type="entry name" value="AAA"/>
    <property type="match status" value="1"/>
</dbReference>
<protein>
    <recommendedName>
        <fullName evidence="8">AAA+ ATPase domain-containing protein</fullName>
    </recommendedName>
</protein>
<dbReference type="InterPro" id="IPR027417">
    <property type="entry name" value="P-loop_NTPase"/>
</dbReference>
<dbReference type="InterPro" id="IPR051701">
    <property type="entry name" value="Mito_OM_Translocase_MSP1"/>
</dbReference>
<gene>
    <name evidence="9" type="ORF">TSPGSL018_14756</name>
</gene>
<accession>A0A061S2X8</accession>
<organism evidence="9">
    <name type="scientific">Tetraselmis sp. GSL018</name>
    <dbReference type="NCBI Taxonomy" id="582737"/>
    <lineage>
        <taxon>Eukaryota</taxon>
        <taxon>Viridiplantae</taxon>
        <taxon>Chlorophyta</taxon>
        <taxon>core chlorophytes</taxon>
        <taxon>Chlorodendrophyceae</taxon>
        <taxon>Chlorodendrales</taxon>
        <taxon>Chlorodendraceae</taxon>
        <taxon>Tetraselmis</taxon>
    </lineage>
</organism>
<feature type="region of interest" description="Disordered" evidence="7">
    <location>
        <begin position="388"/>
        <end position="460"/>
    </location>
</feature>
<dbReference type="PANTHER" id="PTHR45644">
    <property type="entry name" value="AAA ATPASE, PUTATIVE (AFU_ORTHOLOGUE AFUA_2G12920)-RELATED-RELATED"/>
    <property type="match status" value="1"/>
</dbReference>
<dbReference type="InterPro" id="IPR003959">
    <property type="entry name" value="ATPase_AAA_core"/>
</dbReference>
<evidence type="ECO:0000256" key="5">
    <source>
        <dbReference type="ARBA" id="ARBA00023128"/>
    </source>
</evidence>
<evidence type="ECO:0000256" key="2">
    <source>
        <dbReference type="ARBA" id="ARBA00022741"/>
    </source>
</evidence>
<keyword evidence="3" id="KW-1000">Mitochondrion outer membrane</keyword>
<dbReference type="PROSITE" id="PS00674">
    <property type="entry name" value="AAA"/>
    <property type="match status" value="1"/>
</dbReference>
<proteinExistence type="inferred from homology"/>
<dbReference type="InterPro" id="IPR041569">
    <property type="entry name" value="AAA_lid_3"/>
</dbReference>